<dbReference type="PANTHER" id="PTHR42852">
    <property type="entry name" value="THIOL:DISULFIDE INTERCHANGE PROTEIN DSBE"/>
    <property type="match status" value="1"/>
</dbReference>
<dbReference type="SUPFAM" id="SSF52833">
    <property type="entry name" value="Thioredoxin-like"/>
    <property type="match status" value="1"/>
</dbReference>
<dbReference type="InterPro" id="IPR013740">
    <property type="entry name" value="Redoxin"/>
</dbReference>
<name>A0A918TKR2_9BACT</name>
<dbReference type="Pfam" id="PF08534">
    <property type="entry name" value="Redoxin"/>
    <property type="match status" value="1"/>
</dbReference>
<dbReference type="InterPro" id="IPR036249">
    <property type="entry name" value="Thioredoxin-like_sf"/>
</dbReference>
<dbReference type="CDD" id="cd02966">
    <property type="entry name" value="TlpA_like_family"/>
    <property type="match status" value="1"/>
</dbReference>
<evidence type="ECO:0000313" key="3">
    <source>
        <dbReference type="Proteomes" id="UP000644507"/>
    </source>
</evidence>
<evidence type="ECO:0000259" key="1">
    <source>
        <dbReference type="PROSITE" id="PS51352"/>
    </source>
</evidence>
<sequence length="349" mass="37933">MALAPGDKVAIEALAQAEFVQGEAPTDWKSDEVYIFECWATWCGPCIAVIPHVDELFDKYHEQGLNIYGMNVWEDGKDKAAKFVEKKGEGMSYPVAYVGKGGAFEESWLKPAGVRGIPHAFVVKNGKLLFSTHPAGLKEDLIVALLAGGDQETAAVKAIRDEEANKAAMSEAVKAFQTAAGQEDVAGMQAALEKVKELSPDAPYLDAMMIDLATTKKEWGEVEKLISSSSESRQGAMSARNLAMKLESSEEEIPASLRETIIKVLEQGSSASVFDYPIIAHMHFALGDKEKAQAAAKKLLGVDERLPVEINEAFVASFDTDEPQTIMEFRKALTDAMRKQAAEKKAASE</sequence>
<reference evidence="2" key="2">
    <citation type="submission" date="2020-09" db="EMBL/GenBank/DDBJ databases">
        <authorList>
            <person name="Sun Q."/>
            <person name="Kim S."/>
        </authorList>
    </citation>
    <scope>NUCLEOTIDE SEQUENCE</scope>
    <source>
        <strain evidence="2">KCTC 12988</strain>
    </source>
</reference>
<organism evidence="2 3">
    <name type="scientific">Roseibacillus persicicus</name>
    <dbReference type="NCBI Taxonomy" id="454148"/>
    <lineage>
        <taxon>Bacteria</taxon>
        <taxon>Pseudomonadati</taxon>
        <taxon>Verrucomicrobiota</taxon>
        <taxon>Verrucomicrobiia</taxon>
        <taxon>Verrucomicrobiales</taxon>
        <taxon>Verrucomicrobiaceae</taxon>
        <taxon>Roseibacillus</taxon>
    </lineage>
</organism>
<dbReference type="InterPro" id="IPR050553">
    <property type="entry name" value="Thioredoxin_ResA/DsbE_sf"/>
</dbReference>
<dbReference type="PROSITE" id="PS51352">
    <property type="entry name" value="THIOREDOXIN_2"/>
    <property type="match status" value="1"/>
</dbReference>
<comment type="caution">
    <text evidence="2">The sequence shown here is derived from an EMBL/GenBank/DDBJ whole genome shotgun (WGS) entry which is preliminary data.</text>
</comment>
<dbReference type="EMBL" id="BMXI01000003">
    <property type="protein sequence ID" value="GHC46350.1"/>
    <property type="molecule type" value="Genomic_DNA"/>
</dbReference>
<dbReference type="PANTHER" id="PTHR42852:SF13">
    <property type="entry name" value="PROTEIN DIPZ"/>
    <property type="match status" value="1"/>
</dbReference>
<evidence type="ECO:0000313" key="2">
    <source>
        <dbReference type="EMBL" id="GHC46350.1"/>
    </source>
</evidence>
<dbReference type="Proteomes" id="UP000644507">
    <property type="component" value="Unassembled WGS sequence"/>
</dbReference>
<reference evidence="2" key="1">
    <citation type="journal article" date="2014" name="Int. J. Syst. Evol. Microbiol.">
        <title>Complete genome sequence of Corynebacterium casei LMG S-19264T (=DSM 44701T), isolated from a smear-ripened cheese.</title>
        <authorList>
            <consortium name="US DOE Joint Genome Institute (JGI-PGF)"/>
            <person name="Walter F."/>
            <person name="Albersmeier A."/>
            <person name="Kalinowski J."/>
            <person name="Ruckert C."/>
        </authorList>
    </citation>
    <scope>NUCLEOTIDE SEQUENCE</scope>
    <source>
        <strain evidence="2">KCTC 12988</strain>
    </source>
</reference>
<dbReference type="AlphaFoldDB" id="A0A918TKR2"/>
<dbReference type="GO" id="GO:0016491">
    <property type="term" value="F:oxidoreductase activity"/>
    <property type="evidence" value="ECO:0007669"/>
    <property type="project" value="InterPro"/>
</dbReference>
<gene>
    <name evidence="2" type="ORF">GCM10007100_09940</name>
</gene>
<proteinExistence type="predicted"/>
<dbReference type="Gene3D" id="3.40.30.10">
    <property type="entry name" value="Glutaredoxin"/>
    <property type="match status" value="1"/>
</dbReference>
<feature type="domain" description="Thioredoxin" evidence="1">
    <location>
        <begin position="3"/>
        <end position="151"/>
    </location>
</feature>
<keyword evidence="3" id="KW-1185">Reference proteome</keyword>
<dbReference type="InterPro" id="IPR013766">
    <property type="entry name" value="Thioredoxin_domain"/>
</dbReference>
<protein>
    <recommendedName>
        <fullName evidence="1">Thioredoxin domain-containing protein</fullName>
    </recommendedName>
</protein>
<accession>A0A918TKR2</accession>